<evidence type="ECO:0000256" key="1">
    <source>
        <dbReference type="ARBA" id="ARBA00004141"/>
    </source>
</evidence>
<evidence type="ECO:0000256" key="6">
    <source>
        <dbReference type="SAM" id="Phobius"/>
    </source>
</evidence>
<name>A0AA35R3B3_GEOBA</name>
<evidence type="ECO:0000256" key="4">
    <source>
        <dbReference type="ARBA" id="ARBA00023136"/>
    </source>
</evidence>
<gene>
    <name evidence="7" type="ORF">GBAR_LOCUS3433</name>
</gene>
<feature type="region of interest" description="Disordered" evidence="5">
    <location>
        <begin position="499"/>
        <end position="518"/>
    </location>
</feature>
<feature type="transmembrane region" description="Helical" evidence="6">
    <location>
        <begin position="109"/>
        <end position="128"/>
    </location>
</feature>
<dbReference type="GO" id="GO:0016020">
    <property type="term" value="C:membrane"/>
    <property type="evidence" value="ECO:0007669"/>
    <property type="project" value="UniProtKB-SubCell"/>
</dbReference>
<feature type="transmembrane region" description="Helical" evidence="6">
    <location>
        <begin position="140"/>
        <end position="161"/>
    </location>
</feature>
<comment type="caution">
    <text evidence="7">The sequence shown here is derived from an EMBL/GenBank/DDBJ whole genome shotgun (WGS) entry which is preliminary data.</text>
</comment>
<feature type="transmembrane region" description="Helical" evidence="6">
    <location>
        <begin position="167"/>
        <end position="192"/>
    </location>
</feature>
<dbReference type="Proteomes" id="UP001174909">
    <property type="component" value="Unassembled WGS sequence"/>
</dbReference>
<keyword evidence="8" id="KW-1185">Reference proteome</keyword>
<evidence type="ECO:0000256" key="3">
    <source>
        <dbReference type="ARBA" id="ARBA00022989"/>
    </source>
</evidence>
<keyword evidence="2 6" id="KW-0812">Transmembrane</keyword>
<evidence type="ECO:0000256" key="5">
    <source>
        <dbReference type="SAM" id="MobiDB-lite"/>
    </source>
</evidence>
<feature type="transmembrane region" description="Helical" evidence="6">
    <location>
        <begin position="455"/>
        <end position="480"/>
    </location>
</feature>
<evidence type="ECO:0000313" key="8">
    <source>
        <dbReference type="Proteomes" id="UP001174909"/>
    </source>
</evidence>
<dbReference type="PANTHER" id="PTHR23507">
    <property type="entry name" value="ZGC:174356"/>
    <property type="match status" value="1"/>
</dbReference>
<evidence type="ECO:0000256" key="2">
    <source>
        <dbReference type="ARBA" id="ARBA00022692"/>
    </source>
</evidence>
<reference evidence="7" key="1">
    <citation type="submission" date="2023-03" db="EMBL/GenBank/DDBJ databases">
        <authorList>
            <person name="Steffen K."/>
            <person name="Cardenas P."/>
        </authorList>
    </citation>
    <scope>NUCLEOTIDE SEQUENCE</scope>
</reference>
<dbReference type="SUPFAM" id="SSF103473">
    <property type="entry name" value="MFS general substrate transporter"/>
    <property type="match status" value="1"/>
</dbReference>
<organism evidence="7 8">
    <name type="scientific">Geodia barretti</name>
    <name type="common">Barrett's horny sponge</name>
    <dbReference type="NCBI Taxonomy" id="519541"/>
    <lineage>
        <taxon>Eukaryota</taxon>
        <taxon>Metazoa</taxon>
        <taxon>Porifera</taxon>
        <taxon>Demospongiae</taxon>
        <taxon>Heteroscleromorpha</taxon>
        <taxon>Tetractinellida</taxon>
        <taxon>Astrophorina</taxon>
        <taxon>Geodiidae</taxon>
        <taxon>Geodia</taxon>
    </lineage>
</organism>
<dbReference type="AlphaFoldDB" id="A0AA35R3B3"/>
<dbReference type="InterPro" id="IPR036259">
    <property type="entry name" value="MFS_trans_sf"/>
</dbReference>
<feature type="transmembrane region" description="Helical" evidence="6">
    <location>
        <begin position="47"/>
        <end position="66"/>
    </location>
</feature>
<feature type="transmembrane region" description="Helical" evidence="6">
    <location>
        <begin position="204"/>
        <end position="223"/>
    </location>
</feature>
<dbReference type="PANTHER" id="PTHR23507:SF1">
    <property type="entry name" value="FI18259P1-RELATED"/>
    <property type="match status" value="1"/>
</dbReference>
<feature type="transmembrane region" description="Helical" evidence="6">
    <location>
        <begin position="391"/>
        <end position="411"/>
    </location>
</feature>
<feature type="transmembrane region" description="Helical" evidence="6">
    <location>
        <begin position="423"/>
        <end position="443"/>
    </location>
</feature>
<feature type="transmembrane region" description="Helical" evidence="6">
    <location>
        <begin position="365"/>
        <end position="385"/>
    </location>
</feature>
<evidence type="ECO:0000313" key="7">
    <source>
        <dbReference type="EMBL" id="CAI8002637.1"/>
    </source>
</evidence>
<feature type="transmembrane region" description="Helical" evidence="6">
    <location>
        <begin position="235"/>
        <end position="257"/>
    </location>
</feature>
<keyword evidence="3 6" id="KW-1133">Transmembrane helix</keyword>
<dbReference type="Gene3D" id="1.20.1250.20">
    <property type="entry name" value="MFS general substrate transporter like domains"/>
    <property type="match status" value="1"/>
</dbReference>
<sequence>MESYKSKTCPSSEPTASWVWVNAKVNRTSGDSTVLRRVFRELRKTRIITVEPLVFLFMFGLFLMIFTQQQYFFWHYGKLFLNSTHDDCISAEDLESDAVVKVQKSASHLLSYVNFPGQVLGIATSMILGPLSDTMGRRFIFYLVGSGVVLQGVLSLVVVVLNLDVHIFIVGGVLSGMCGGFAATLGASFAYAADVSSPGPSRSIRIAFVEAMVFVAGLIAEGGAGKVLEQLKCSFWPLIAVYIGSGLLMILYTALFLREPFSRSERLQRAADSPKGIGRLLRGLRLFFCPSTYSTWKLWAALGALTIIVGNLIGAQMITAIFQEGPPLKWKPAMIGYFDVVQMAAHGFATLVILPLLVALSLPDVAIALIGVVFNAAVGVLTGFVRQSWQMFLIGTMSGMESIVAPSARSLMSKLVSAGDQGAMFSFTLSVELIAAAVSTAFYPNIFPVILSHKLWPGSVYFIMAALCIIPLFLLCLIWAATYRSHTWLCCKGISKRKLESLPPSPSPGTDDEGEETEEFEPLLYNKDHLQQSHKKGQYSVN</sequence>
<feature type="transmembrane region" description="Helical" evidence="6">
    <location>
        <begin position="298"/>
        <end position="322"/>
    </location>
</feature>
<proteinExistence type="predicted"/>
<dbReference type="GO" id="GO:0022857">
    <property type="term" value="F:transmembrane transporter activity"/>
    <property type="evidence" value="ECO:0007669"/>
    <property type="project" value="TreeGrafter"/>
</dbReference>
<accession>A0AA35R3B3</accession>
<protein>
    <submittedName>
        <fullName evidence="7">Proton-coupled folate transporter</fullName>
    </submittedName>
</protein>
<dbReference type="EMBL" id="CASHTH010000488">
    <property type="protein sequence ID" value="CAI8002637.1"/>
    <property type="molecule type" value="Genomic_DNA"/>
</dbReference>
<comment type="subcellular location">
    <subcellularLocation>
        <location evidence="1">Membrane</location>
        <topology evidence="1">Multi-pass membrane protein</topology>
    </subcellularLocation>
</comment>
<keyword evidence="4 6" id="KW-0472">Membrane</keyword>
<feature type="transmembrane region" description="Helical" evidence="6">
    <location>
        <begin position="334"/>
        <end position="358"/>
    </location>
</feature>